<dbReference type="GeneID" id="117667363"/>
<dbReference type="OrthoDB" id="26740at2759"/>
<evidence type="ECO:0000256" key="2">
    <source>
        <dbReference type="ARBA" id="ARBA00022448"/>
    </source>
</evidence>
<dbReference type="AlphaFoldDB" id="A0A6P9C9J4"/>
<gene>
    <name evidence="13" type="primary">LOC117667363</name>
</gene>
<feature type="region of interest" description="Disordered" evidence="9">
    <location>
        <begin position="800"/>
        <end position="839"/>
    </location>
</feature>
<evidence type="ECO:0000256" key="10">
    <source>
        <dbReference type="SAM" id="Phobius"/>
    </source>
</evidence>
<keyword evidence="5 10" id="KW-1133">Transmembrane helix</keyword>
<feature type="region of interest" description="Disordered" evidence="9">
    <location>
        <begin position="1"/>
        <end position="20"/>
    </location>
</feature>
<dbReference type="InParanoid" id="A0A6P9C9J4"/>
<feature type="region of interest" description="Disordered" evidence="9">
    <location>
        <begin position="990"/>
        <end position="1010"/>
    </location>
</feature>
<evidence type="ECO:0000256" key="1">
    <source>
        <dbReference type="ARBA" id="ARBA00004586"/>
    </source>
</evidence>
<feature type="region of interest" description="Disordered" evidence="9">
    <location>
        <begin position="544"/>
        <end position="564"/>
    </location>
</feature>
<feature type="region of interest" description="Disordered" evidence="9">
    <location>
        <begin position="187"/>
        <end position="216"/>
    </location>
</feature>
<dbReference type="PANTHER" id="PTHR13466">
    <property type="entry name" value="TEX2 PROTEIN-RELATED"/>
    <property type="match status" value="1"/>
</dbReference>
<evidence type="ECO:0000256" key="3">
    <source>
        <dbReference type="ARBA" id="ARBA00022692"/>
    </source>
</evidence>
<feature type="compositionally biased region" description="Polar residues" evidence="9">
    <location>
        <begin position="187"/>
        <end position="213"/>
    </location>
</feature>
<keyword evidence="2" id="KW-0813">Transport</keyword>
<keyword evidence="7" id="KW-0446">Lipid-binding</keyword>
<evidence type="ECO:0000313" key="13">
    <source>
        <dbReference type="RefSeq" id="XP_034276565.1"/>
    </source>
</evidence>
<dbReference type="KEGG" id="pgut:117667363"/>
<reference evidence="13" key="1">
    <citation type="submission" date="2025-08" db="UniProtKB">
        <authorList>
            <consortium name="RefSeq"/>
        </authorList>
    </citation>
    <scope>IDENTIFICATION</scope>
    <source>
        <tissue evidence="13">Blood</tissue>
    </source>
</reference>
<dbReference type="CDD" id="cd21675">
    <property type="entry name" value="SMP_TEX2"/>
    <property type="match status" value="1"/>
</dbReference>
<feature type="region of interest" description="Disordered" evidence="9">
    <location>
        <begin position="103"/>
        <end position="128"/>
    </location>
</feature>
<protein>
    <submittedName>
        <fullName evidence="13">Testis-expressed protein 2-like isoform X1</fullName>
    </submittedName>
</protein>
<evidence type="ECO:0000256" key="7">
    <source>
        <dbReference type="ARBA" id="ARBA00023121"/>
    </source>
</evidence>
<feature type="domain" description="SMP-LTD" evidence="11">
    <location>
        <begin position="692"/>
        <end position="983"/>
    </location>
</feature>
<evidence type="ECO:0000256" key="5">
    <source>
        <dbReference type="ARBA" id="ARBA00022989"/>
    </source>
</evidence>
<dbReference type="GO" id="GO:0006869">
    <property type="term" value="P:lipid transport"/>
    <property type="evidence" value="ECO:0007669"/>
    <property type="project" value="UniProtKB-KW"/>
</dbReference>
<evidence type="ECO:0000256" key="9">
    <source>
        <dbReference type="SAM" id="MobiDB-lite"/>
    </source>
</evidence>
<dbReference type="RefSeq" id="XP_034276565.1">
    <property type="nucleotide sequence ID" value="XM_034420674.2"/>
</dbReference>
<feature type="region of interest" description="Disordered" evidence="9">
    <location>
        <begin position="669"/>
        <end position="692"/>
    </location>
</feature>
<dbReference type="GO" id="GO:0005789">
    <property type="term" value="C:endoplasmic reticulum membrane"/>
    <property type="evidence" value="ECO:0007669"/>
    <property type="project" value="UniProtKB-SubCell"/>
</dbReference>
<feature type="compositionally biased region" description="Polar residues" evidence="9">
    <location>
        <begin position="105"/>
        <end position="125"/>
    </location>
</feature>
<evidence type="ECO:0000256" key="8">
    <source>
        <dbReference type="ARBA" id="ARBA00023136"/>
    </source>
</evidence>
<dbReference type="OMA" id="HLEICTY"/>
<evidence type="ECO:0000256" key="6">
    <source>
        <dbReference type="ARBA" id="ARBA00023055"/>
    </source>
</evidence>
<keyword evidence="6" id="KW-0445">Lipid transport</keyword>
<keyword evidence="4" id="KW-0256">Endoplasmic reticulum</keyword>
<proteinExistence type="predicted"/>
<dbReference type="Proteomes" id="UP001652622">
    <property type="component" value="Unplaced"/>
</dbReference>
<keyword evidence="12" id="KW-1185">Reference proteome</keyword>
<keyword evidence="8 10" id="KW-0472">Membrane</keyword>
<sequence>MTDHPQMPSDPSTANISCPPWEEICHPPQRLSHCSAAESGKDIVWEDTYGNELIFALDDEEAPAPNSANSFFFQEDDCQEPTFCGSSSPLFPLESDFSPALPISHSLSPTHSASQRSTGLENSHNPKPLINLVKSLSTEIEPRESPSLKPQPLLSLVKSISTEISRLEPEVTLSKSDSKLNVHLWRQITQPRNKNGDSRTAPSSPNHSPSENKGSFFKAQEAKFEDTRRRFSEAMQEPLSRLSKIIGDENNVSPKLRLPLSGHQQGADFLSHHFKGSPILESNLEPPLHETDWTETISLGRGEMEERKWGSSPHCQHEVGPYGDVFQEADTTEKKSKATGEMQTLLPLGAVQPPKCCSPVPCKVLTWIAILAYNYLVLPLPPYISGLCLGLACGFLLGLLVILLLVPKRALSPQKRPPPQGMLPLQVIPQQPWDLHVLKGWMNEMHFYDPEIYHPSLTHSVFVTLENSNLTLSYPQSSIPRRATFGEENFEVAFVTHRLYDMSGAKVFLFPSGLARKRMWNKKYPICILFPEVDLKIKALATKDQDVDSPGEENPKKKEVSGQCQDEAQERTLYLFGRTGRDKEEWYQYLARACQAEHRELHHTSQGELLSGIIQPIPAGKEIHNHSSGSTEDLFPATKPKELSISSREKLLLDYNVYMSQIIPVVTDSDPKSCSNTADSPGSKKFPGDENLTPNPPTIWVNAMLGRMFWDFLREKYWADQVSDKIQKKLGRIKLPYFMNELTLTDLEMGTSIPHILGTSSPTVDNRGLWVDMEVTYQGTLKMTLETKMNLYKLGKEDLEEENGKADKDRKGIKPRVDLLAESDVESSSAGSSEEEDMPVVELSGIPGERKIPPGVEGYISGGSTSRKILRFVDKIAKSKYFQKATENEFIKKKMEEVSNTPLLLTVEVQDLTGTLAVNIPPPPTDRIWYSFRIPPQLDMKVRPQLGEREVTFPHVTEWIEKKLQHEFQKILVMPNMDDIILPLMHSGLESQPLTEGPQEELLAEDVRNM</sequence>
<dbReference type="PROSITE" id="PS51847">
    <property type="entry name" value="SMP"/>
    <property type="match status" value="1"/>
</dbReference>
<dbReference type="PANTHER" id="PTHR13466:SF4">
    <property type="entry name" value="SMP-LTD DOMAIN-CONTAINING PROTEIN"/>
    <property type="match status" value="1"/>
</dbReference>
<evidence type="ECO:0000313" key="12">
    <source>
        <dbReference type="Proteomes" id="UP001652622"/>
    </source>
</evidence>
<name>A0A6P9C9J4_PANGU</name>
<dbReference type="GO" id="GO:0008289">
    <property type="term" value="F:lipid binding"/>
    <property type="evidence" value="ECO:0007669"/>
    <property type="project" value="UniProtKB-KW"/>
</dbReference>
<keyword evidence="3 10" id="KW-0812">Transmembrane</keyword>
<organism evidence="12 13">
    <name type="scientific">Pantherophis guttatus</name>
    <name type="common">Corn snake</name>
    <name type="synonym">Elaphe guttata</name>
    <dbReference type="NCBI Taxonomy" id="94885"/>
    <lineage>
        <taxon>Eukaryota</taxon>
        <taxon>Metazoa</taxon>
        <taxon>Chordata</taxon>
        <taxon>Craniata</taxon>
        <taxon>Vertebrata</taxon>
        <taxon>Euteleostomi</taxon>
        <taxon>Lepidosauria</taxon>
        <taxon>Squamata</taxon>
        <taxon>Bifurcata</taxon>
        <taxon>Unidentata</taxon>
        <taxon>Episquamata</taxon>
        <taxon>Toxicofera</taxon>
        <taxon>Serpentes</taxon>
        <taxon>Colubroidea</taxon>
        <taxon>Colubridae</taxon>
        <taxon>Colubrinae</taxon>
        <taxon>Pantherophis</taxon>
    </lineage>
</organism>
<feature type="transmembrane region" description="Helical" evidence="10">
    <location>
        <begin position="383"/>
        <end position="406"/>
    </location>
</feature>
<comment type="subcellular location">
    <subcellularLocation>
        <location evidence="1">Endoplasmic reticulum membrane</location>
    </subcellularLocation>
</comment>
<feature type="compositionally biased region" description="Basic and acidic residues" evidence="9">
    <location>
        <begin position="800"/>
        <end position="819"/>
    </location>
</feature>
<evidence type="ECO:0000259" key="11">
    <source>
        <dbReference type="PROSITE" id="PS51847"/>
    </source>
</evidence>
<accession>A0A6P9C9J4</accession>
<evidence type="ECO:0000256" key="4">
    <source>
        <dbReference type="ARBA" id="ARBA00022824"/>
    </source>
</evidence>
<dbReference type="InterPro" id="IPR031468">
    <property type="entry name" value="SMP_LBD"/>
</dbReference>